<feature type="domain" description="Flavoprotein" evidence="1">
    <location>
        <begin position="103"/>
        <end position="236"/>
    </location>
</feature>
<dbReference type="GO" id="GO:0004633">
    <property type="term" value="F:phosphopantothenoylcysteine decarboxylase activity"/>
    <property type="evidence" value="ECO:0007669"/>
    <property type="project" value="TreeGrafter"/>
</dbReference>
<dbReference type="KEGG" id="hoh:Hoch_5536"/>
<dbReference type="PANTHER" id="PTHR14359:SF6">
    <property type="entry name" value="PHOSPHOPANTOTHENOYLCYSTEINE DECARBOXYLASE"/>
    <property type="match status" value="1"/>
</dbReference>
<gene>
    <name evidence="2" type="ordered locus">Hoch_5536</name>
</gene>
<dbReference type="GO" id="GO:0015937">
    <property type="term" value="P:coenzyme A biosynthetic process"/>
    <property type="evidence" value="ECO:0007669"/>
    <property type="project" value="TreeGrafter"/>
</dbReference>
<evidence type="ECO:0000313" key="2">
    <source>
        <dbReference type="EMBL" id="ACY18019.1"/>
    </source>
</evidence>
<dbReference type="eggNOG" id="COG0452">
    <property type="taxonomic scope" value="Bacteria"/>
</dbReference>
<dbReference type="RefSeq" id="WP_012830611.1">
    <property type="nucleotide sequence ID" value="NC_013440.1"/>
</dbReference>
<dbReference type="Proteomes" id="UP000001880">
    <property type="component" value="Chromosome"/>
</dbReference>
<dbReference type="InterPro" id="IPR036551">
    <property type="entry name" value="Flavin_trans-like"/>
</dbReference>
<dbReference type="AlphaFoldDB" id="D0LZP0"/>
<dbReference type="InterPro" id="IPR003382">
    <property type="entry name" value="Flavoprotein"/>
</dbReference>
<dbReference type="GO" id="GO:0071513">
    <property type="term" value="C:phosphopantothenoylcysteine decarboxylase complex"/>
    <property type="evidence" value="ECO:0007669"/>
    <property type="project" value="TreeGrafter"/>
</dbReference>
<sequence>MSSDGYYLRNPEVSAIARGEGYLFVRPGRERVLLSPVDVEALARALDALCQPLPEAAVAELLEREVLARLVASEVVLTGSREALRARLSGGEAGSQAQKAFRHLVVALAGEPACVPTAWQLVHLRRDCEELDVIVSEAAQRLVEPAYLRRLGLRVWTDAFAARGAINVPHIHLARAAEMLVIMPASAYTLYQLAHGECSDLLSLTATATDAPVVVVPSMSASAWASPAVARNAAQLREDGFYVVSPRAQETAADAPDESDLDAGGIPLGELSAVLQDILAVHGDGDGLV</sequence>
<dbReference type="GO" id="GO:0010181">
    <property type="term" value="F:FMN binding"/>
    <property type="evidence" value="ECO:0007669"/>
    <property type="project" value="TreeGrafter"/>
</dbReference>
<organism evidence="2 3">
    <name type="scientific">Haliangium ochraceum (strain DSM 14365 / JCM 11303 / SMP-2)</name>
    <dbReference type="NCBI Taxonomy" id="502025"/>
    <lineage>
        <taxon>Bacteria</taxon>
        <taxon>Pseudomonadati</taxon>
        <taxon>Myxococcota</taxon>
        <taxon>Polyangia</taxon>
        <taxon>Haliangiales</taxon>
        <taxon>Kofleriaceae</taxon>
        <taxon>Haliangium</taxon>
    </lineage>
</organism>
<reference evidence="2 3" key="1">
    <citation type="journal article" date="2010" name="Stand. Genomic Sci.">
        <title>Complete genome sequence of Haliangium ochraceum type strain (SMP-2).</title>
        <authorList>
            <consortium name="US DOE Joint Genome Institute (JGI-PGF)"/>
            <person name="Ivanova N."/>
            <person name="Daum C."/>
            <person name="Lang E."/>
            <person name="Abt B."/>
            <person name="Kopitz M."/>
            <person name="Saunders E."/>
            <person name="Lapidus A."/>
            <person name="Lucas S."/>
            <person name="Glavina Del Rio T."/>
            <person name="Nolan M."/>
            <person name="Tice H."/>
            <person name="Copeland A."/>
            <person name="Cheng J.F."/>
            <person name="Chen F."/>
            <person name="Bruce D."/>
            <person name="Goodwin L."/>
            <person name="Pitluck S."/>
            <person name="Mavromatis K."/>
            <person name="Pati A."/>
            <person name="Mikhailova N."/>
            <person name="Chen A."/>
            <person name="Palaniappan K."/>
            <person name="Land M."/>
            <person name="Hauser L."/>
            <person name="Chang Y.J."/>
            <person name="Jeffries C.D."/>
            <person name="Detter J.C."/>
            <person name="Brettin T."/>
            <person name="Rohde M."/>
            <person name="Goker M."/>
            <person name="Bristow J."/>
            <person name="Markowitz V."/>
            <person name="Eisen J.A."/>
            <person name="Hugenholtz P."/>
            <person name="Kyrpides N.C."/>
            <person name="Klenk H.P."/>
        </authorList>
    </citation>
    <scope>NUCLEOTIDE SEQUENCE [LARGE SCALE GENOMIC DNA]</scope>
    <source>
        <strain evidence="3">DSM 14365 / CIP 107738 / JCM 11303 / AJ 13395 / SMP-2</strain>
    </source>
</reference>
<dbReference type="EMBL" id="CP001804">
    <property type="protein sequence ID" value="ACY18019.1"/>
    <property type="molecule type" value="Genomic_DNA"/>
</dbReference>
<keyword evidence="3" id="KW-1185">Reference proteome</keyword>
<name>D0LZP0_HALO1</name>
<dbReference type="HOGENOM" id="CLU_962306_0_0_7"/>
<proteinExistence type="predicted"/>
<dbReference type="OrthoDB" id="9802554at2"/>
<evidence type="ECO:0000313" key="3">
    <source>
        <dbReference type="Proteomes" id="UP000001880"/>
    </source>
</evidence>
<dbReference type="STRING" id="502025.Hoch_5536"/>
<evidence type="ECO:0000259" key="1">
    <source>
        <dbReference type="Pfam" id="PF02441"/>
    </source>
</evidence>
<dbReference type="SUPFAM" id="SSF52507">
    <property type="entry name" value="Homo-oligomeric flavin-containing Cys decarboxylases, HFCD"/>
    <property type="match status" value="1"/>
</dbReference>
<accession>D0LZP0</accession>
<protein>
    <submittedName>
        <fullName evidence="2">Flavoprotein</fullName>
    </submittedName>
</protein>
<dbReference type="Pfam" id="PF02441">
    <property type="entry name" value="Flavoprotein"/>
    <property type="match status" value="1"/>
</dbReference>
<dbReference type="PANTHER" id="PTHR14359">
    <property type="entry name" value="HOMO-OLIGOMERIC FLAVIN CONTAINING CYS DECARBOXYLASE FAMILY"/>
    <property type="match status" value="1"/>
</dbReference>
<dbReference type="Gene3D" id="3.40.50.1950">
    <property type="entry name" value="Flavin prenyltransferase-like"/>
    <property type="match status" value="1"/>
</dbReference>